<proteinExistence type="predicted"/>
<evidence type="ECO:0000313" key="1">
    <source>
        <dbReference type="EMBL" id="MXV14902.1"/>
    </source>
</evidence>
<comment type="caution">
    <text evidence="1">The sequence shown here is derived from an EMBL/GenBank/DDBJ whole genome shotgun (WGS) entry which is preliminary data.</text>
</comment>
<accession>A0A7K1XV96</accession>
<sequence>MLKEIVYKLLKEQDRPLGWLATEMDMTPDGLKLSLTNESMKYTNLKLMATVLNVAPEYFFSGVTAEIAAANIVNDELAAFQHLKQELAASKELVETLKSQLRDKDRIIDLLGKANN</sequence>
<evidence type="ECO:0000313" key="2">
    <source>
        <dbReference type="Proteomes" id="UP000451233"/>
    </source>
</evidence>
<dbReference type="AlphaFoldDB" id="A0A7K1XV96"/>
<keyword evidence="2" id="KW-1185">Reference proteome</keyword>
<dbReference type="EMBL" id="WVHS01000001">
    <property type="protein sequence ID" value="MXV14902.1"/>
    <property type="molecule type" value="Genomic_DNA"/>
</dbReference>
<organism evidence="1 2">
    <name type="scientific">Hufsiella ginkgonis</name>
    <dbReference type="NCBI Taxonomy" id="2695274"/>
    <lineage>
        <taxon>Bacteria</taxon>
        <taxon>Pseudomonadati</taxon>
        <taxon>Bacteroidota</taxon>
        <taxon>Sphingobacteriia</taxon>
        <taxon>Sphingobacteriales</taxon>
        <taxon>Sphingobacteriaceae</taxon>
        <taxon>Hufsiella</taxon>
    </lineage>
</organism>
<protein>
    <recommendedName>
        <fullName evidence="3">XRE family transcriptional regulator</fullName>
    </recommendedName>
</protein>
<dbReference type="RefSeq" id="WP_160905844.1">
    <property type="nucleotide sequence ID" value="NZ_WVHS01000001.1"/>
</dbReference>
<gene>
    <name evidence="1" type="ORF">GS398_06300</name>
</gene>
<dbReference type="Proteomes" id="UP000451233">
    <property type="component" value="Unassembled WGS sequence"/>
</dbReference>
<reference evidence="1 2" key="1">
    <citation type="submission" date="2019-11" db="EMBL/GenBank/DDBJ databases">
        <title>Pedobacter sp. HMF7056 Genome sequencing and assembly.</title>
        <authorList>
            <person name="Kang H."/>
            <person name="Kim H."/>
            <person name="Joh K."/>
        </authorList>
    </citation>
    <scope>NUCLEOTIDE SEQUENCE [LARGE SCALE GENOMIC DNA]</scope>
    <source>
        <strain evidence="1 2">HMF7056</strain>
    </source>
</reference>
<evidence type="ECO:0008006" key="3">
    <source>
        <dbReference type="Google" id="ProtNLM"/>
    </source>
</evidence>
<name>A0A7K1XV96_9SPHI</name>